<feature type="transmembrane region" description="Helical" evidence="1">
    <location>
        <begin position="347"/>
        <end position="369"/>
    </location>
</feature>
<dbReference type="Pfam" id="PF07158">
    <property type="entry name" value="MatC_N"/>
    <property type="match status" value="1"/>
</dbReference>
<organism evidence="3 4">
    <name type="scientific">Propionivibrio dicarboxylicus</name>
    <dbReference type="NCBI Taxonomy" id="83767"/>
    <lineage>
        <taxon>Bacteria</taxon>
        <taxon>Pseudomonadati</taxon>
        <taxon>Pseudomonadota</taxon>
        <taxon>Betaproteobacteria</taxon>
        <taxon>Rhodocyclales</taxon>
        <taxon>Rhodocyclaceae</taxon>
        <taxon>Propionivibrio</taxon>
    </lineage>
</organism>
<feature type="transmembrane region" description="Helical" evidence="1">
    <location>
        <begin position="427"/>
        <end position="449"/>
    </location>
</feature>
<feature type="transmembrane region" description="Helical" evidence="1">
    <location>
        <begin position="30"/>
        <end position="47"/>
    </location>
</feature>
<keyword evidence="4" id="KW-1185">Reference proteome</keyword>
<feature type="transmembrane region" description="Helical" evidence="1">
    <location>
        <begin position="269"/>
        <end position="290"/>
    </location>
</feature>
<feature type="transmembrane region" description="Helical" evidence="1">
    <location>
        <begin position="302"/>
        <end position="321"/>
    </location>
</feature>
<protein>
    <submittedName>
        <fullName evidence="3">Transporter, UIT1 family (TC 9.B.48)</fullName>
    </submittedName>
</protein>
<reference evidence="3 4" key="1">
    <citation type="submission" date="2016-10" db="EMBL/GenBank/DDBJ databases">
        <authorList>
            <person name="de Groot N.N."/>
        </authorList>
    </citation>
    <scope>NUCLEOTIDE SEQUENCE [LARGE SCALE GENOMIC DNA]</scope>
    <source>
        <strain evidence="3 4">DSM 5885</strain>
    </source>
</reference>
<feature type="transmembrane region" description="Helical" evidence="1">
    <location>
        <begin position="138"/>
        <end position="158"/>
    </location>
</feature>
<dbReference type="AlphaFoldDB" id="A0A1G8C3J1"/>
<dbReference type="EMBL" id="FNCY01000005">
    <property type="protein sequence ID" value="SDH40076.1"/>
    <property type="molecule type" value="Genomic_DNA"/>
</dbReference>
<proteinExistence type="predicted"/>
<accession>A0A1G8C3J1</accession>
<gene>
    <name evidence="3" type="ORF">SAMN05660652_01669</name>
</gene>
<dbReference type="InterPro" id="IPR009827">
    <property type="entry name" value="MatC_N"/>
</dbReference>
<feature type="transmembrane region" description="Helical" evidence="1">
    <location>
        <begin position="6"/>
        <end position="23"/>
    </location>
</feature>
<dbReference type="STRING" id="83767.SAMN05660652_01669"/>
<evidence type="ECO:0000313" key="3">
    <source>
        <dbReference type="EMBL" id="SDH40076.1"/>
    </source>
</evidence>
<name>A0A1G8C3J1_9RHOO</name>
<dbReference type="OrthoDB" id="8738207at2"/>
<evidence type="ECO:0000313" key="4">
    <source>
        <dbReference type="Proteomes" id="UP000198607"/>
    </source>
</evidence>
<keyword evidence="1" id="KW-0812">Transmembrane</keyword>
<feature type="domain" description="Dicarboxylate carrier MatC N-terminal" evidence="2">
    <location>
        <begin position="7"/>
        <end position="151"/>
    </location>
</feature>
<feature type="transmembrane region" description="Helical" evidence="1">
    <location>
        <begin position="86"/>
        <end position="106"/>
    </location>
</feature>
<keyword evidence="1" id="KW-0472">Membrane</keyword>
<evidence type="ECO:0000259" key="2">
    <source>
        <dbReference type="Pfam" id="PF07158"/>
    </source>
</evidence>
<feature type="transmembrane region" description="Helical" evidence="1">
    <location>
        <begin position="53"/>
        <end position="74"/>
    </location>
</feature>
<sequence length="451" mass="46534">MDISLVAIISIVALLIVVIISCINEDLNVGFLAIGFAIIVAGVWGGVSGAKVLNYFPTSLFMILVGVTFLFGMAQTNGTMEKLTAYSVRACGGNTALVPIIVYLLTTFITTIGPGNIAGTALMAPVAMAIATRVGLSAFLMTLVVVGAANGAAFSPFAPTGIISNGIIAKMAGGLGIMPDALNGLAWKIHFNSTVAQGIANIGGFFLLGGWAWMSRQKGADLNIDELAPKPEPFNKHQLLTLAMVALLIVFVVLPGLGPLKPFFKANAWLANVISNVGTIAFVLSCVLMLTGSGDSKAAVKVVPWGVIMMVCGMTVLIEVMDKSGGLNAFVTLIAAVSNPTTVNGTLAFVTGIISAYSSSSGVVMPMFLPMVPGLVKELGGGDPIAMISSINVGAHLVDTSPLSTLGALCIACAGDHEDKAKLFRNLLVWGLSMSVVGGIICLVFFGFLGF</sequence>
<dbReference type="RefSeq" id="WP_091936460.1">
    <property type="nucleotide sequence ID" value="NZ_FNCY01000005.1"/>
</dbReference>
<feature type="transmembrane region" description="Helical" evidence="1">
    <location>
        <begin position="239"/>
        <end position="257"/>
    </location>
</feature>
<feature type="transmembrane region" description="Helical" evidence="1">
    <location>
        <begin position="195"/>
        <end position="214"/>
    </location>
</feature>
<dbReference type="Proteomes" id="UP000198607">
    <property type="component" value="Unassembled WGS sequence"/>
</dbReference>
<keyword evidence="1" id="KW-1133">Transmembrane helix</keyword>
<evidence type="ECO:0000256" key="1">
    <source>
        <dbReference type="SAM" id="Phobius"/>
    </source>
</evidence>